<dbReference type="Proteomes" id="UP000712600">
    <property type="component" value="Unassembled WGS sequence"/>
</dbReference>
<protein>
    <recommendedName>
        <fullName evidence="1">DUF4283 domain-containing protein</fullName>
    </recommendedName>
</protein>
<dbReference type="AlphaFoldDB" id="A0A8S9RDT2"/>
<evidence type="ECO:0000313" key="2">
    <source>
        <dbReference type="EMBL" id="KAF3570980.1"/>
    </source>
</evidence>
<dbReference type="InterPro" id="IPR025558">
    <property type="entry name" value="DUF4283"/>
</dbReference>
<evidence type="ECO:0000259" key="1">
    <source>
        <dbReference type="Pfam" id="PF14111"/>
    </source>
</evidence>
<organism evidence="2 3">
    <name type="scientific">Brassica cretica</name>
    <name type="common">Mustard</name>
    <dbReference type="NCBI Taxonomy" id="69181"/>
    <lineage>
        <taxon>Eukaryota</taxon>
        <taxon>Viridiplantae</taxon>
        <taxon>Streptophyta</taxon>
        <taxon>Embryophyta</taxon>
        <taxon>Tracheophyta</taxon>
        <taxon>Spermatophyta</taxon>
        <taxon>Magnoliopsida</taxon>
        <taxon>eudicotyledons</taxon>
        <taxon>Gunneridae</taxon>
        <taxon>Pentapetalae</taxon>
        <taxon>rosids</taxon>
        <taxon>malvids</taxon>
        <taxon>Brassicales</taxon>
        <taxon>Brassicaceae</taxon>
        <taxon>Brassiceae</taxon>
        <taxon>Brassica</taxon>
    </lineage>
</organism>
<feature type="domain" description="DUF4283" evidence="1">
    <location>
        <begin position="1"/>
        <end position="34"/>
    </location>
</feature>
<dbReference type="PANTHER" id="PTHR31286:SF133">
    <property type="entry name" value="TA11-LIKE NON-LTR RETROELEMENT PROTEIN-RELATED"/>
    <property type="match status" value="1"/>
</dbReference>
<dbReference type="PANTHER" id="PTHR31286">
    <property type="entry name" value="GLYCINE-RICH CELL WALL STRUCTURAL PROTEIN 1.8-LIKE"/>
    <property type="match status" value="1"/>
</dbReference>
<evidence type="ECO:0000313" key="3">
    <source>
        <dbReference type="Proteomes" id="UP000712600"/>
    </source>
</evidence>
<name>A0A8S9RDT2_BRACR</name>
<comment type="caution">
    <text evidence="2">The sequence shown here is derived from an EMBL/GenBank/DDBJ whole genome shotgun (WGS) entry which is preliminary data.</text>
</comment>
<dbReference type="EMBL" id="QGKX02000095">
    <property type="protein sequence ID" value="KAF3570980.1"/>
    <property type="molecule type" value="Genomic_DNA"/>
</dbReference>
<gene>
    <name evidence="2" type="ORF">F2Q69_00061966</name>
</gene>
<dbReference type="InterPro" id="IPR040256">
    <property type="entry name" value="At4g02000-like"/>
</dbReference>
<accession>A0A8S9RDT2</accession>
<reference evidence="2" key="1">
    <citation type="submission" date="2019-12" db="EMBL/GenBank/DDBJ databases">
        <title>Genome sequencing and annotation of Brassica cretica.</title>
        <authorList>
            <person name="Studholme D.J."/>
            <person name="Sarris P."/>
        </authorList>
    </citation>
    <scope>NUCLEOTIDE SEQUENCE</scope>
    <source>
        <strain evidence="2">PFS-109/04</strain>
        <tissue evidence="2">Leaf</tissue>
    </source>
</reference>
<dbReference type="Pfam" id="PF14111">
    <property type="entry name" value="DUF4283"/>
    <property type="match status" value="1"/>
</dbReference>
<proteinExistence type="predicted"/>
<sequence>MFHISHESTRLWVIQRGVWHIDDCLLFVLPWTPEGSFKIPEVSTLPLWVTLKNIPDCCYSRLGIIHIASGLGEPILTHKPRLDPTSMGEAKVLVEMERRRSLRASPSKASRKGLIFRRLAEGVAAFTVWDWP</sequence>